<dbReference type="GO" id="GO:0008270">
    <property type="term" value="F:zinc ion binding"/>
    <property type="evidence" value="ECO:0007669"/>
    <property type="project" value="InterPro"/>
</dbReference>
<dbReference type="SUPFAM" id="SSF57884">
    <property type="entry name" value="Ada DNA repair protein, N-terminal domain (N-Ada 10)"/>
    <property type="match status" value="1"/>
</dbReference>
<sequence length="354" mass="38221">MTLPDDTLSPDDRRYAQVLARDASQDGLFWYGVMTTGVYCRPGCASRAPKRQNVRFYASPAEAQADGLRACKRCRPDAAVSRAHHIAAVTRACRLLEVSETEPNLDALAAEAHLSPFHFHRLFKEITGLTPKQFAQSQRRVRVQEALQREASVTEAVYAAGFNSSGRFYEAADGMLGMSPTRFRQGGDGLTIRYTVAPCWLGLMLVASTERGLCCLILGDEADALIADLHARFPKAQIVPADAGFAETIAVVARFIETPAVGLSLPLDIQGTAFQQRVWQALRAIPPGQTASYSEIAAAIGQPKAARAVAGACAANPIAVAVPCHRIIRDGGAVSGYRWGVERKKKLLAREAGE</sequence>
<dbReference type="CDD" id="cd06445">
    <property type="entry name" value="ATase"/>
    <property type="match status" value="1"/>
</dbReference>
<keyword evidence="9" id="KW-0804">Transcription</keyword>
<dbReference type="InterPro" id="IPR036631">
    <property type="entry name" value="MGMT_N_sf"/>
</dbReference>
<dbReference type="EMBL" id="NOXS01000033">
    <property type="protein sequence ID" value="OYQ18241.1"/>
    <property type="molecule type" value="Genomic_DNA"/>
</dbReference>
<dbReference type="InterPro" id="IPR001497">
    <property type="entry name" value="MethylDNA_cys_MeTrfase_AS"/>
</dbReference>
<dbReference type="InterPro" id="IPR014048">
    <property type="entry name" value="MethylDNA_cys_MeTrfase_DNA-bd"/>
</dbReference>
<dbReference type="GO" id="GO:0006281">
    <property type="term" value="P:DNA repair"/>
    <property type="evidence" value="ECO:0007669"/>
    <property type="project" value="UniProtKB-KW"/>
</dbReference>
<comment type="cofactor">
    <cofactor evidence="13">
        <name>Zn(2+)</name>
        <dbReference type="ChEBI" id="CHEBI:29105"/>
    </cofactor>
    <text evidence="13">Binds 1 zinc ion per subunit.</text>
</comment>
<dbReference type="InterPro" id="IPR036388">
    <property type="entry name" value="WH-like_DNA-bd_sf"/>
</dbReference>
<dbReference type="GO" id="GO:0032259">
    <property type="term" value="P:methylation"/>
    <property type="evidence" value="ECO:0007669"/>
    <property type="project" value="UniProtKB-KW"/>
</dbReference>
<accession>A0A255XMY2</accession>
<name>A0A255XMY2_9PROT</name>
<dbReference type="AlphaFoldDB" id="A0A255XMY2"/>
<evidence type="ECO:0000313" key="16">
    <source>
        <dbReference type="Proteomes" id="UP000216361"/>
    </source>
</evidence>
<dbReference type="Pfam" id="PF12833">
    <property type="entry name" value="HTH_18"/>
    <property type="match status" value="1"/>
</dbReference>
<dbReference type="GO" id="GO:0043565">
    <property type="term" value="F:sequence-specific DNA binding"/>
    <property type="evidence" value="ECO:0007669"/>
    <property type="project" value="InterPro"/>
</dbReference>
<evidence type="ECO:0000313" key="15">
    <source>
        <dbReference type="EMBL" id="OYQ18241.1"/>
    </source>
</evidence>
<comment type="catalytic activity">
    <reaction evidence="11">
        <text>a 6-O-methyl-2'-deoxyguanosine in DNA + L-cysteinyl-[protein] = S-methyl-L-cysteinyl-[protein] + a 2'-deoxyguanosine in DNA</text>
        <dbReference type="Rhea" id="RHEA:24000"/>
        <dbReference type="Rhea" id="RHEA-COMP:10131"/>
        <dbReference type="Rhea" id="RHEA-COMP:10132"/>
        <dbReference type="Rhea" id="RHEA-COMP:11367"/>
        <dbReference type="Rhea" id="RHEA-COMP:11368"/>
        <dbReference type="ChEBI" id="CHEBI:29950"/>
        <dbReference type="ChEBI" id="CHEBI:82612"/>
        <dbReference type="ChEBI" id="CHEBI:85445"/>
        <dbReference type="ChEBI" id="CHEBI:85448"/>
        <dbReference type="EC" id="2.1.1.63"/>
    </reaction>
</comment>
<keyword evidence="7" id="KW-0805">Transcription regulation</keyword>
<keyword evidence="4 15" id="KW-0489">Methyltransferase</keyword>
<dbReference type="NCBIfam" id="TIGR00589">
    <property type="entry name" value="ogt"/>
    <property type="match status" value="1"/>
</dbReference>
<dbReference type="InterPro" id="IPR035451">
    <property type="entry name" value="Ada-like_dom_sf"/>
</dbReference>
<evidence type="ECO:0000256" key="1">
    <source>
        <dbReference type="ARBA" id="ARBA00001286"/>
    </source>
</evidence>
<dbReference type="InterPro" id="IPR004026">
    <property type="entry name" value="Ada_DNA_repair_Zn-bd"/>
</dbReference>
<dbReference type="NCBIfam" id="NF011964">
    <property type="entry name" value="PRK15435.1"/>
    <property type="match status" value="1"/>
</dbReference>
<organism evidence="15 16">
    <name type="scientific">Elstera cyanobacteriorum</name>
    <dbReference type="NCBI Taxonomy" id="2022747"/>
    <lineage>
        <taxon>Bacteria</taxon>
        <taxon>Pseudomonadati</taxon>
        <taxon>Pseudomonadota</taxon>
        <taxon>Alphaproteobacteria</taxon>
        <taxon>Rhodospirillales</taxon>
        <taxon>Rhodospirillaceae</taxon>
        <taxon>Elstera</taxon>
    </lineage>
</organism>
<proteinExistence type="inferred from homology"/>
<dbReference type="SUPFAM" id="SSF53155">
    <property type="entry name" value="Methylated DNA-protein cysteine methyltransferase domain"/>
    <property type="match status" value="1"/>
</dbReference>
<evidence type="ECO:0000256" key="2">
    <source>
        <dbReference type="ARBA" id="ARBA00008711"/>
    </source>
</evidence>
<evidence type="ECO:0000256" key="12">
    <source>
        <dbReference type="PIRSR" id="PIRSR000409-1"/>
    </source>
</evidence>
<dbReference type="InterPro" id="IPR036217">
    <property type="entry name" value="MethylDNA_cys_MeTrfase_DNAb"/>
</dbReference>
<dbReference type="OrthoDB" id="9802228at2"/>
<evidence type="ECO:0000256" key="11">
    <source>
        <dbReference type="ARBA" id="ARBA00049348"/>
    </source>
</evidence>
<dbReference type="InterPro" id="IPR016221">
    <property type="entry name" value="Bifunct_regulatory_prot_Ada"/>
</dbReference>
<keyword evidence="16" id="KW-1185">Reference proteome</keyword>
<keyword evidence="8" id="KW-0010">Activator</keyword>
<dbReference type="PROSITE" id="PS00374">
    <property type="entry name" value="MGMT"/>
    <property type="match status" value="1"/>
</dbReference>
<dbReference type="GO" id="GO:0003908">
    <property type="term" value="F:methylated-DNA-[protein]-cysteine S-methyltransferase activity"/>
    <property type="evidence" value="ECO:0007669"/>
    <property type="project" value="UniProtKB-EC"/>
</dbReference>
<dbReference type="FunFam" id="1.10.10.10:FF:000214">
    <property type="entry name" value="Methylated-DNA--protein-cysteine methyltransferase"/>
    <property type="match status" value="1"/>
</dbReference>
<dbReference type="SUPFAM" id="SSF46689">
    <property type="entry name" value="Homeodomain-like"/>
    <property type="match status" value="1"/>
</dbReference>
<evidence type="ECO:0000256" key="10">
    <source>
        <dbReference type="ARBA" id="ARBA00023204"/>
    </source>
</evidence>
<dbReference type="PIRSF" id="PIRSF000409">
    <property type="entry name" value="Ada"/>
    <property type="match status" value="1"/>
</dbReference>
<dbReference type="InterPro" id="IPR018060">
    <property type="entry name" value="HTH_AraC"/>
</dbReference>
<evidence type="ECO:0000256" key="8">
    <source>
        <dbReference type="ARBA" id="ARBA00023159"/>
    </source>
</evidence>
<evidence type="ECO:0000256" key="5">
    <source>
        <dbReference type="ARBA" id="ARBA00022679"/>
    </source>
</evidence>
<evidence type="ECO:0000256" key="7">
    <source>
        <dbReference type="ARBA" id="ARBA00023015"/>
    </source>
</evidence>
<dbReference type="Gene3D" id="1.10.10.10">
    <property type="entry name" value="Winged helix-like DNA-binding domain superfamily/Winged helix DNA-binding domain"/>
    <property type="match status" value="1"/>
</dbReference>
<comment type="caution">
    <text evidence="15">The sequence shown here is derived from an EMBL/GenBank/DDBJ whole genome shotgun (WGS) entry which is preliminary data.</text>
</comment>
<protein>
    <recommendedName>
        <fullName evidence="3">methylated-DNA--[protein]-cysteine S-methyltransferase</fullName>
        <ecNumber evidence="3">2.1.1.63</ecNumber>
    </recommendedName>
</protein>
<dbReference type="Pfam" id="PF02805">
    <property type="entry name" value="Ada_Zn_binding"/>
    <property type="match status" value="1"/>
</dbReference>
<dbReference type="GO" id="GO:0003700">
    <property type="term" value="F:DNA-binding transcription factor activity"/>
    <property type="evidence" value="ECO:0007669"/>
    <property type="project" value="InterPro"/>
</dbReference>
<feature type="binding site" evidence="13">
    <location>
        <position position="71"/>
    </location>
    <ligand>
        <name>Zn(2+)</name>
        <dbReference type="ChEBI" id="CHEBI:29105"/>
    </ligand>
</feature>
<dbReference type="SUPFAM" id="SSF46767">
    <property type="entry name" value="Methylated DNA-protein cysteine methyltransferase, C-terminal domain"/>
    <property type="match status" value="1"/>
</dbReference>
<keyword evidence="5 15" id="KW-0808">Transferase</keyword>
<dbReference type="InterPro" id="IPR009057">
    <property type="entry name" value="Homeodomain-like_sf"/>
</dbReference>
<comment type="catalytic activity">
    <reaction evidence="1">
        <text>a 4-O-methyl-thymidine in DNA + L-cysteinyl-[protein] = a thymidine in DNA + S-methyl-L-cysteinyl-[protein]</text>
        <dbReference type="Rhea" id="RHEA:53428"/>
        <dbReference type="Rhea" id="RHEA-COMP:10131"/>
        <dbReference type="Rhea" id="RHEA-COMP:10132"/>
        <dbReference type="Rhea" id="RHEA-COMP:13555"/>
        <dbReference type="Rhea" id="RHEA-COMP:13556"/>
        <dbReference type="ChEBI" id="CHEBI:29950"/>
        <dbReference type="ChEBI" id="CHEBI:82612"/>
        <dbReference type="ChEBI" id="CHEBI:137386"/>
        <dbReference type="ChEBI" id="CHEBI:137387"/>
        <dbReference type="EC" id="2.1.1.63"/>
    </reaction>
</comment>
<dbReference type="Gene3D" id="3.40.10.10">
    <property type="entry name" value="DNA Methylphosphotriester Repair Domain"/>
    <property type="match status" value="1"/>
</dbReference>
<feature type="binding site" evidence="13">
    <location>
        <position position="44"/>
    </location>
    <ligand>
        <name>Zn(2+)</name>
        <dbReference type="ChEBI" id="CHEBI:29105"/>
    </ligand>
</feature>
<evidence type="ECO:0000256" key="3">
    <source>
        <dbReference type="ARBA" id="ARBA00011918"/>
    </source>
</evidence>
<evidence type="ECO:0000256" key="6">
    <source>
        <dbReference type="ARBA" id="ARBA00022763"/>
    </source>
</evidence>
<feature type="active site" description="Nucleophile; methyl group acceptor from methylphosphotriester" evidence="12">
    <location>
        <position position="40"/>
    </location>
</feature>
<dbReference type="Proteomes" id="UP000216361">
    <property type="component" value="Unassembled WGS sequence"/>
</dbReference>
<keyword evidence="13" id="KW-0862">Zinc</keyword>
<dbReference type="SMART" id="SM00342">
    <property type="entry name" value="HTH_ARAC"/>
    <property type="match status" value="1"/>
</dbReference>
<reference evidence="15 16" key="1">
    <citation type="submission" date="2017-07" db="EMBL/GenBank/DDBJ databases">
        <title>Elstera cyanobacteriorum sp. nov., a novel bacterium isolated from cyanobacterial aggregates in a eutrophic lake.</title>
        <authorList>
            <person name="Cai H."/>
        </authorList>
    </citation>
    <scope>NUCLEOTIDE SEQUENCE [LARGE SCALE GENOMIC DNA]</scope>
    <source>
        <strain evidence="15 16">TH019</strain>
    </source>
</reference>
<feature type="domain" description="HTH araC/xylS-type" evidence="14">
    <location>
        <begin position="90"/>
        <end position="186"/>
    </location>
</feature>
<evidence type="ECO:0000256" key="13">
    <source>
        <dbReference type="PIRSR" id="PIRSR000409-3"/>
    </source>
</evidence>
<keyword evidence="6" id="KW-0227">DNA damage</keyword>
<evidence type="ECO:0000256" key="4">
    <source>
        <dbReference type="ARBA" id="ARBA00022603"/>
    </source>
</evidence>
<dbReference type="Gene3D" id="1.10.10.60">
    <property type="entry name" value="Homeodomain-like"/>
    <property type="match status" value="1"/>
</dbReference>
<gene>
    <name evidence="15" type="ORF">CHR90_13500</name>
</gene>
<feature type="binding site" evidence="13">
    <location>
        <position position="74"/>
    </location>
    <ligand>
        <name>Zn(2+)</name>
        <dbReference type="ChEBI" id="CHEBI:29105"/>
    </ligand>
</feature>
<dbReference type="Pfam" id="PF01035">
    <property type="entry name" value="DNA_binding_1"/>
    <property type="match status" value="1"/>
</dbReference>
<comment type="similarity">
    <text evidence="2">Belongs to the MGMT family.</text>
</comment>
<keyword evidence="10" id="KW-0234">DNA repair</keyword>
<dbReference type="PANTHER" id="PTHR10815">
    <property type="entry name" value="METHYLATED-DNA--PROTEIN-CYSTEINE METHYLTRANSFERASE"/>
    <property type="match status" value="1"/>
</dbReference>
<keyword evidence="13" id="KW-0479">Metal-binding</keyword>
<dbReference type="Gene3D" id="3.30.160.70">
    <property type="entry name" value="Methylated DNA-protein cysteine methyltransferase domain"/>
    <property type="match status" value="1"/>
</dbReference>
<dbReference type="PROSITE" id="PS01124">
    <property type="entry name" value="HTH_ARAC_FAMILY_2"/>
    <property type="match status" value="1"/>
</dbReference>
<evidence type="ECO:0000259" key="14">
    <source>
        <dbReference type="PROSITE" id="PS01124"/>
    </source>
</evidence>
<feature type="binding site" evidence="13">
    <location>
        <position position="40"/>
    </location>
    <ligand>
        <name>Zn(2+)</name>
        <dbReference type="ChEBI" id="CHEBI:29105"/>
    </ligand>
</feature>
<evidence type="ECO:0000256" key="9">
    <source>
        <dbReference type="ARBA" id="ARBA00023163"/>
    </source>
</evidence>
<dbReference type="PANTHER" id="PTHR10815:SF14">
    <property type="entry name" value="BIFUNCTIONAL TRANSCRIPTIONAL ACTIVATOR_DNA REPAIR ENZYME ADA"/>
    <property type="match status" value="1"/>
</dbReference>
<dbReference type="EC" id="2.1.1.63" evidence="3"/>
<feature type="active site" description="Nucleophile; methyl group acceptor from either O6-methylguanine or O4-methylthymine" evidence="12">
    <location>
        <position position="324"/>
    </location>
</feature>